<proteinExistence type="inferred from homology"/>
<keyword evidence="3 4" id="KW-0975">Bacterial flagellum</keyword>
<dbReference type="InterPro" id="IPR042187">
    <property type="entry name" value="Flagellin_C_sub2"/>
</dbReference>
<evidence type="ECO:0000256" key="1">
    <source>
        <dbReference type="ARBA" id="ARBA00005709"/>
    </source>
</evidence>
<comment type="caution">
    <text evidence="7">The sequence shown here is derived from an EMBL/GenBank/DDBJ whole genome shotgun (WGS) entry which is preliminary data.</text>
</comment>
<dbReference type="EMBL" id="BOQT01000002">
    <property type="protein sequence ID" value="GIN19619.1"/>
    <property type="molecule type" value="Genomic_DNA"/>
</dbReference>
<sequence>MRINHNIAALNTHRQLNAGTNAATKNMEKLSSGLRINRAGDDAAGLAISEKMRAQIKGLDMAAKNAQDGISLIQTAEGALNETHAILQRMRELAVQASNDTNDDPTDRAAIQDEIDQLAREITRISETTEFNGKTLLDGTFTSASGGQALTFHIGANKDQNVTLNISKMDAATLGVGSGDSKTGTGIKVDTQTDANDAIETLNTAIKTVATERSNLGAMQNRLEHTINNLGTSAENLTAAESRIRDVDMAKEMMEFTKNNILSQASQAMLAQANQQPQGVLQLLR</sequence>
<name>A0ABQ4K1L4_9BACI</name>
<reference evidence="7 8" key="1">
    <citation type="submission" date="2021-03" db="EMBL/GenBank/DDBJ databases">
        <title>Antimicrobial resistance genes in bacteria isolated from Japanese honey, and their potential for conferring macrolide and lincosamide resistance in the American foulbrood pathogen Paenibacillus larvae.</title>
        <authorList>
            <person name="Okamoto M."/>
            <person name="Kumagai M."/>
            <person name="Kanamori H."/>
            <person name="Takamatsu D."/>
        </authorList>
    </citation>
    <scope>NUCLEOTIDE SEQUENCE [LARGE SCALE GENOMIC DNA]</scope>
    <source>
        <strain evidence="7 8">J1TS3</strain>
    </source>
</reference>
<evidence type="ECO:0000256" key="3">
    <source>
        <dbReference type="ARBA" id="ARBA00023143"/>
    </source>
</evidence>
<organism evidence="7 8">
    <name type="scientific">Siminovitchia fordii</name>
    <dbReference type="NCBI Taxonomy" id="254759"/>
    <lineage>
        <taxon>Bacteria</taxon>
        <taxon>Bacillati</taxon>
        <taxon>Bacillota</taxon>
        <taxon>Bacilli</taxon>
        <taxon>Bacillales</taxon>
        <taxon>Bacillaceae</taxon>
        <taxon>Siminovitchia</taxon>
    </lineage>
</organism>
<dbReference type="SUPFAM" id="SSF64518">
    <property type="entry name" value="Phase 1 flagellin"/>
    <property type="match status" value="1"/>
</dbReference>
<keyword evidence="7" id="KW-0966">Cell projection</keyword>
<accession>A0ABQ4K1L4</accession>
<dbReference type="InterPro" id="IPR001492">
    <property type="entry name" value="Flagellin"/>
</dbReference>
<evidence type="ECO:0000256" key="4">
    <source>
        <dbReference type="RuleBase" id="RU362073"/>
    </source>
</evidence>
<comment type="similarity">
    <text evidence="1 4">Belongs to the bacterial flagellin family.</text>
</comment>
<dbReference type="InterPro" id="IPR046358">
    <property type="entry name" value="Flagellin_C"/>
</dbReference>
<comment type="subcellular location">
    <subcellularLocation>
        <location evidence="4">Secreted</location>
    </subcellularLocation>
    <subcellularLocation>
        <location evidence="4">Bacterial flagellum</location>
    </subcellularLocation>
</comment>
<evidence type="ECO:0000259" key="5">
    <source>
        <dbReference type="Pfam" id="PF00669"/>
    </source>
</evidence>
<keyword evidence="7" id="KW-0282">Flagellum</keyword>
<dbReference type="PANTHER" id="PTHR42792:SF2">
    <property type="entry name" value="FLAGELLIN"/>
    <property type="match status" value="1"/>
</dbReference>
<keyword evidence="8" id="KW-1185">Reference proteome</keyword>
<dbReference type="NCBIfam" id="NF009446">
    <property type="entry name" value="PRK12804.1"/>
    <property type="match status" value="1"/>
</dbReference>
<keyword evidence="4" id="KW-0964">Secreted</keyword>
<feature type="domain" description="Flagellin N-terminal" evidence="5">
    <location>
        <begin position="3"/>
        <end position="142"/>
    </location>
</feature>
<evidence type="ECO:0000259" key="6">
    <source>
        <dbReference type="Pfam" id="PF00700"/>
    </source>
</evidence>
<protein>
    <recommendedName>
        <fullName evidence="2 4">Flagellin</fullName>
    </recommendedName>
</protein>
<feature type="domain" description="Flagellin C-terminal" evidence="6">
    <location>
        <begin position="200"/>
        <end position="284"/>
    </location>
</feature>
<dbReference type="Proteomes" id="UP000680279">
    <property type="component" value="Unassembled WGS sequence"/>
</dbReference>
<keyword evidence="7" id="KW-0969">Cilium</keyword>
<dbReference type="Pfam" id="PF00669">
    <property type="entry name" value="Flagellin_N"/>
    <property type="match status" value="1"/>
</dbReference>
<evidence type="ECO:0000256" key="2">
    <source>
        <dbReference type="ARBA" id="ARBA00020110"/>
    </source>
</evidence>
<dbReference type="RefSeq" id="WP_018706374.1">
    <property type="nucleotide sequence ID" value="NZ_BOQT01000002.1"/>
</dbReference>
<dbReference type="Gene3D" id="6.10.10.10">
    <property type="entry name" value="Flagellar export chaperone, C-terminal domain"/>
    <property type="match status" value="1"/>
</dbReference>
<evidence type="ECO:0000313" key="7">
    <source>
        <dbReference type="EMBL" id="GIN19619.1"/>
    </source>
</evidence>
<dbReference type="Pfam" id="PF00700">
    <property type="entry name" value="Flagellin_C"/>
    <property type="match status" value="1"/>
</dbReference>
<evidence type="ECO:0000313" key="8">
    <source>
        <dbReference type="Proteomes" id="UP000680279"/>
    </source>
</evidence>
<dbReference type="Gene3D" id="1.20.1330.10">
    <property type="entry name" value="f41 fragment of flagellin, N-terminal domain"/>
    <property type="match status" value="1"/>
</dbReference>
<comment type="function">
    <text evidence="4">Flagellin is the subunit protein which polymerizes to form the filaments of bacterial flagella.</text>
</comment>
<dbReference type="InterPro" id="IPR001029">
    <property type="entry name" value="Flagellin_N"/>
</dbReference>
<gene>
    <name evidence="7" type="primary">hag</name>
    <name evidence="7" type="ORF">J1TS3_07530</name>
</gene>
<dbReference type="PRINTS" id="PR00207">
    <property type="entry name" value="FLAGELLIN"/>
</dbReference>
<dbReference type="PANTHER" id="PTHR42792">
    <property type="entry name" value="FLAGELLIN"/>
    <property type="match status" value="1"/>
</dbReference>